<dbReference type="Gene3D" id="3.30.70.360">
    <property type="match status" value="1"/>
</dbReference>
<dbReference type="Pfam" id="PF01546">
    <property type="entry name" value="Peptidase_M20"/>
    <property type="match status" value="1"/>
</dbReference>
<organism evidence="3">
    <name type="scientific">bioreactor metagenome</name>
    <dbReference type="NCBI Taxonomy" id="1076179"/>
    <lineage>
        <taxon>unclassified sequences</taxon>
        <taxon>metagenomes</taxon>
        <taxon>ecological metagenomes</taxon>
    </lineage>
</organism>
<dbReference type="InterPro" id="IPR036264">
    <property type="entry name" value="Bact_exopeptidase_dim_dom"/>
</dbReference>
<dbReference type="InterPro" id="IPR002933">
    <property type="entry name" value="Peptidase_M20"/>
</dbReference>
<dbReference type="NCBIfam" id="NF006771">
    <property type="entry name" value="PRK09290.1-5"/>
    <property type="match status" value="1"/>
</dbReference>
<proteinExistence type="predicted"/>
<dbReference type="AlphaFoldDB" id="A0A644YH45"/>
<gene>
    <name evidence="3" type="primary">hyuC_6</name>
    <name evidence="3" type="ORF">SDC9_74110</name>
</gene>
<dbReference type="InterPro" id="IPR010158">
    <property type="entry name" value="Amidase_Cbmase"/>
</dbReference>
<dbReference type="InterPro" id="IPR011650">
    <property type="entry name" value="Peptidase_M20_dimer"/>
</dbReference>
<accession>A0A644YH45</accession>
<comment type="caution">
    <text evidence="3">The sequence shown here is derived from an EMBL/GenBank/DDBJ whole genome shotgun (WGS) entry which is preliminary data.</text>
</comment>
<evidence type="ECO:0000313" key="3">
    <source>
        <dbReference type="EMBL" id="MPM27597.1"/>
    </source>
</evidence>
<protein>
    <submittedName>
        <fullName evidence="3">N-carbamoyl-L-amino-acid hydrolase</fullName>
        <ecNumber evidence="3">3.5.1.87</ecNumber>
    </submittedName>
</protein>
<sequence length="411" mass="44387">MLTCSKGRMDDKIKTFSKFGDTGRGGITRFSLSPEALAARDEFCRRCRALGMTIVTDDMANIYATIPGEPGKPAILMGSHADSVKQGGNYDGILGVLTALEAAETIVTEKIPHAHPVTVVIWTNEEGARFEPAMMSSGVITGKFDKAAMLASVAKDTGDITFGEALDASGYKGQEANRLNPAKALGLLELHIEQGPVLEAEGRDIGVVEGVCGMVNYEFTFLGQADHAGTTPMKYRKDALYAAVKTIQYLHDELDKLDPRLVYTTGKISCHPNIHTVIPDEVRFTLDVRHQDPAVMEQAVAIIKALPAEVAGCAASFTPAWTRKTVAFHTKLVGMVEQASEELGYSSLRMYSGPGHDAQFIADLVPAAMIFVPSVHGHSHCEKEYTPVEQCWQGANVLLHTVLQLDRAGAL</sequence>
<dbReference type="EMBL" id="VSSQ01005035">
    <property type="protein sequence ID" value="MPM27597.1"/>
    <property type="molecule type" value="Genomic_DNA"/>
</dbReference>
<dbReference type="NCBIfam" id="TIGR01879">
    <property type="entry name" value="hydantase"/>
    <property type="match status" value="1"/>
</dbReference>
<evidence type="ECO:0000256" key="1">
    <source>
        <dbReference type="ARBA" id="ARBA00022801"/>
    </source>
</evidence>
<dbReference type="PANTHER" id="PTHR32494:SF5">
    <property type="entry name" value="ALLANTOATE AMIDOHYDROLASE"/>
    <property type="match status" value="1"/>
</dbReference>
<dbReference type="EC" id="3.5.1.87" evidence="3"/>
<dbReference type="Gene3D" id="3.40.630.10">
    <property type="entry name" value="Zn peptidases"/>
    <property type="match status" value="1"/>
</dbReference>
<keyword evidence="1 3" id="KW-0378">Hydrolase</keyword>
<reference evidence="3" key="1">
    <citation type="submission" date="2019-08" db="EMBL/GenBank/DDBJ databases">
        <authorList>
            <person name="Kucharzyk K."/>
            <person name="Murdoch R.W."/>
            <person name="Higgins S."/>
            <person name="Loffler F."/>
        </authorList>
    </citation>
    <scope>NUCLEOTIDE SEQUENCE</scope>
</reference>
<evidence type="ECO:0000259" key="2">
    <source>
        <dbReference type="Pfam" id="PF07687"/>
    </source>
</evidence>
<dbReference type="SUPFAM" id="SSF55031">
    <property type="entry name" value="Bacterial exopeptidase dimerisation domain"/>
    <property type="match status" value="1"/>
</dbReference>
<dbReference type="PIRSF" id="PIRSF001235">
    <property type="entry name" value="Amidase_carbamoylase"/>
    <property type="match status" value="1"/>
</dbReference>
<dbReference type="GO" id="GO:0016813">
    <property type="term" value="F:hydrolase activity, acting on carbon-nitrogen (but not peptide) bonds, in linear amidines"/>
    <property type="evidence" value="ECO:0007669"/>
    <property type="project" value="InterPro"/>
</dbReference>
<dbReference type="GO" id="GO:0050538">
    <property type="term" value="F:N-carbamoyl-L-amino-acid hydrolase activity"/>
    <property type="evidence" value="ECO:0007669"/>
    <property type="project" value="UniProtKB-EC"/>
</dbReference>
<dbReference type="PANTHER" id="PTHR32494">
    <property type="entry name" value="ALLANTOATE DEIMINASE-RELATED"/>
    <property type="match status" value="1"/>
</dbReference>
<name>A0A644YH45_9ZZZZ</name>
<feature type="domain" description="Peptidase M20 dimerisation" evidence="2">
    <location>
        <begin position="212"/>
        <end position="307"/>
    </location>
</feature>
<dbReference type="CDD" id="cd03884">
    <property type="entry name" value="M20_bAS"/>
    <property type="match status" value="1"/>
</dbReference>
<dbReference type="SUPFAM" id="SSF53187">
    <property type="entry name" value="Zn-dependent exopeptidases"/>
    <property type="match status" value="1"/>
</dbReference>
<dbReference type="Pfam" id="PF07687">
    <property type="entry name" value="M20_dimer"/>
    <property type="match status" value="1"/>
</dbReference>